<dbReference type="OrthoDB" id="694579at2759"/>
<evidence type="ECO:0000313" key="2">
    <source>
        <dbReference type="EMBL" id="PUZ77349.1"/>
    </source>
</evidence>
<dbReference type="Gramene" id="PUZ77349">
    <property type="protein sequence ID" value="PUZ77349"/>
    <property type="gene ID" value="GQ55_1G364200"/>
</dbReference>
<dbReference type="EMBL" id="CM009749">
    <property type="protein sequence ID" value="PUZ77349.1"/>
    <property type="molecule type" value="Genomic_DNA"/>
</dbReference>
<feature type="compositionally biased region" description="Basic residues" evidence="1">
    <location>
        <begin position="59"/>
        <end position="74"/>
    </location>
</feature>
<protein>
    <submittedName>
        <fullName evidence="2">Uncharacterized protein</fullName>
    </submittedName>
</protein>
<evidence type="ECO:0000256" key="1">
    <source>
        <dbReference type="SAM" id="MobiDB-lite"/>
    </source>
</evidence>
<evidence type="ECO:0000313" key="3">
    <source>
        <dbReference type="Proteomes" id="UP000244336"/>
    </source>
</evidence>
<accession>A0A2T7FB93</accession>
<dbReference type="AlphaFoldDB" id="A0A2T7FB93"/>
<feature type="region of interest" description="Disordered" evidence="1">
    <location>
        <begin position="289"/>
        <end position="308"/>
    </location>
</feature>
<name>A0A2T7FB93_9POAL</name>
<sequence length="334" mass="35747">MPAELAKICWFTFRSLVSESEAAEHHAPRAPDLAFYTCMSATAVHGLLRIRAAAGHGKKRSPWFRASRRRRREPRKMSSNPAPAEVTVALIRALDGSGSRCSPSALVQPGRRTAYSVLQVVRAMFHGAPAIPLLEDGHPAGGEEALRLASRGRVRGLVVGTMSSYLRACGRIPLVFPEGSLDLNAAVAQPPPERGVLPLPVICAHCNRGFCFGVYDVPSLIPPPGYPYPEPPVPATADLLAPPPVSVLLVCSNPHHFMVGMGMLRLPHDAPSLVWRRRPSSLGILPTAVVPPSAPPPGPSASAGAKRKFVTPGDEDMVQLSLRHKYDPLALTLG</sequence>
<gene>
    <name evidence="2" type="ORF">GQ55_1G364200</name>
</gene>
<organism evidence="2 3">
    <name type="scientific">Panicum hallii var. hallii</name>
    <dbReference type="NCBI Taxonomy" id="1504633"/>
    <lineage>
        <taxon>Eukaryota</taxon>
        <taxon>Viridiplantae</taxon>
        <taxon>Streptophyta</taxon>
        <taxon>Embryophyta</taxon>
        <taxon>Tracheophyta</taxon>
        <taxon>Spermatophyta</taxon>
        <taxon>Magnoliopsida</taxon>
        <taxon>Liliopsida</taxon>
        <taxon>Poales</taxon>
        <taxon>Poaceae</taxon>
        <taxon>PACMAD clade</taxon>
        <taxon>Panicoideae</taxon>
        <taxon>Panicodae</taxon>
        <taxon>Paniceae</taxon>
        <taxon>Panicinae</taxon>
        <taxon>Panicum</taxon>
        <taxon>Panicum sect. Panicum</taxon>
    </lineage>
</organism>
<feature type="region of interest" description="Disordered" evidence="1">
    <location>
        <begin position="59"/>
        <end position="81"/>
    </location>
</feature>
<proteinExistence type="predicted"/>
<keyword evidence="3" id="KW-1185">Reference proteome</keyword>
<dbReference type="Proteomes" id="UP000244336">
    <property type="component" value="Chromosome 1"/>
</dbReference>
<reference evidence="2 3" key="1">
    <citation type="submission" date="2018-04" db="EMBL/GenBank/DDBJ databases">
        <title>WGS assembly of Panicum hallii var. hallii HAL2.</title>
        <authorList>
            <person name="Lovell J."/>
            <person name="Jenkins J."/>
            <person name="Lowry D."/>
            <person name="Mamidi S."/>
            <person name="Sreedasyam A."/>
            <person name="Weng X."/>
            <person name="Barry K."/>
            <person name="Bonette J."/>
            <person name="Campitelli B."/>
            <person name="Daum C."/>
            <person name="Gordon S."/>
            <person name="Gould B."/>
            <person name="Lipzen A."/>
            <person name="MacQueen A."/>
            <person name="Palacio-Mejia J."/>
            <person name="Plott C."/>
            <person name="Shakirov E."/>
            <person name="Shu S."/>
            <person name="Yoshinaga Y."/>
            <person name="Zane M."/>
            <person name="Rokhsar D."/>
            <person name="Grimwood J."/>
            <person name="Schmutz J."/>
            <person name="Juenger T."/>
        </authorList>
    </citation>
    <scope>NUCLEOTIDE SEQUENCE [LARGE SCALE GENOMIC DNA]</scope>
    <source>
        <strain evidence="3">cv. HAL2</strain>
    </source>
</reference>